<comment type="caution">
    <text evidence="2">The sequence shown here is derived from an EMBL/GenBank/DDBJ whole genome shotgun (WGS) entry which is preliminary data.</text>
</comment>
<dbReference type="RefSeq" id="XP_047783887.1">
    <property type="nucleotide sequence ID" value="XM_047917117.1"/>
</dbReference>
<dbReference type="EMBL" id="JADCUA010000002">
    <property type="protein sequence ID" value="KAH9842840.1"/>
    <property type="molecule type" value="Genomic_DNA"/>
</dbReference>
<accession>A0ABQ8KUT4</accession>
<proteinExistence type="predicted"/>
<evidence type="ECO:0000256" key="1">
    <source>
        <dbReference type="SAM" id="MobiDB-lite"/>
    </source>
</evidence>
<evidence type="ECO:0000313" key="2">
    <source>
        <dbReference type="EMBL" id="KAH9842840.1"/>
    </source>
</evidence>
<sequence>MSLSHPEHLRPPSILILIPSAPAARPARSEPKPNAKQPRPHNNHCQLAKKDARLRPLNHSRQCHRARSHGVACGALVCRHRRLSQTRVLATVALPLARTIALLYIRRSPRLRALASSDPRRHSSVQHRASPVPGCSIPLSILSSSAARGRRPIPVISFVCVAFRGAVGTGPAQMKSSLIRALSRAHGSPAMSALATGCSPEPSWLKTDGRTSVAAAAHAGSEFS</sequence>
<dbReference type="GeneID" id="71997849"/>
<keyword evidence="3" id="KW-1185">Reference proteome</keyword>
<evidence type="ECO:0000313" key="3">
    <source>
        <dbReference type="Proteomes" id="UP000814176"/>
    </source>
</evidence>
<organism evidence="2 3">
    <name type="scientific">Rhodofomes roseus</name>
    <dbReference type="NCBI Taxonomy" id="34475"/>
    <lineage>
        <taxon>Eukaryota</taxon>
        <taxon>Fungi</taxon>
        <taxon>Dikarya</taxon>
        <taxon>Basidiomycota</taxon>
        <taxon>Agaricomycotina</taxon>
        <taxon>Agaricomycetes</taxon>
        <taxon>Polyporales</taxon>
        <taxon>Rhodofomes</taxon>
    </lineage>
</organism>
<protein>
    <submittedName>
        <fullName evidence="2">Uncharacterized protein</fullName>
    </submittedName>
</protein>
<dbReference type="Proteomes" id="UP000814176">
    <property type="component" value="Unassembled WGS sequence"/>
</dbReference>
<feature type="region of interest" description="Disordered" evidence="1">
    <location>
        <begin position="23"/>
        <end position="43"/>
    </location>
</feature>
<reference evidence="2 3" key="1">
    <citation type="journal article" date="2021" name="Environ. Microbiol.">
        <title>Gene family expansions and transcriptome signatures uncover fungal adaptations to wood decay.</title>
        <authorList>
            <person name="Hage H."/>
            <person name="Miyauchi S."/>
            <person name="Viragh M."/>
            <person name="Drula E."/>
            <person name="Min B."/>
            <person name="Chaduli D."/>
            <person name="Navarro D."/>
            <person name="Favel A."/>
            <person name="Norest M."/>
            <person name="Lesage-Meessen L."/>
            <person name="Balint B."/>
            <person name="Merenyi Z."/>
            <person name="de Eugenio L."/>
            <person name="Morin E."/>
            <person name="Martinez A.T."/>
            <person name="Baldrian P."/>
            <person name="Stursova M."/>
            <person name="Martinez M.J."/>
            <person name="Novotny C."/>
            <person name="Magnuson J.K."/>
            <person name="Spatafora J.W."/>
            <person name="Maurice S."/>
            <person name="Pangilinan J."/>
            <person name="Andreopoulos W."/>
            <person name="LaButti K."/>
            <person name="Hundley H."/>
            <person name="Na H."/>
            <person name="Kuo A."/>
            <person name="Barry K."/>
            <person name="Lipzen A."/>
            <person name="Henrissat B."/>
            <person name="Riley R."/>
            <person name="Ahrendt S."/>
            <person name="Nagy L.G."/>
            <person name="Grigoriev I.V."/>
            <person name="Martin F."/>
            <person name="Rosso M.N."/>
        </authorList>
    </citation>
    <scope>NUCLEOTIDE SEQUENCE [LARGE SCALE GENOMIC DNA]</scope>
    <source>
        <strain evidence="2 3">CIRM-BRFM 1785</strain>
    </source>
</reference>
<gene>
    <name evidence="2" type="ORF">C8Q71DRAFT_223569</name>
</gene>
<name>A0ABQ8KUT4_9APHY</name>